<organism evidence="13 14">
    <name type="scientific">Monodon monoceros</name>
    <name type="common">Narwhal</name>
    <name type="synonym">Ceratodon monodon</name>
    <dbReference type="NCBI Taxonomy" id="40151"/>
    <lineage>
        <taxon>Eukaryota</taxon>
        <taxon>Metazoa</taxon>
        <taxon>Chordata</taxon>
        <taxon>Craniata</taxon>
        <taxon>Vertebrata</taxon>
        <taxon>Euteleostomi</taxon>
        <taxon>Mammalia</taxon>
        <taxon>Eutheria</taxon>
        <taxon>Laurasiatheria</taxon>
        <taxon>Artiodactyla</taxon>
        <taxon>Whippomorpha</taxon>
        <taxon>Cetacea</taxon>
        <taxon>Odontoceti</taxon>
        <taxon>Monodontidae</taxon>
        <taxon>Monodon</taxon>
    </lineage>
</organism>
<keyword evidence="7" id="KW-0372">Hormone</keyword>
<gene>
    <name evidence="13" type="ORF">EI555_000417</name>
</gene>
<evidence type="ECO:0000313" key="13">
    <source>
        <dbReference type="EMBL" id="TKC52298.1"/>
    </source>
</evidence>
<keyword evidence="6" id="KW-0165">Cleavage on pair of basic residues</keyword>
<reference evidence="14" key="1">
    <citation type="journal article" date="2019" name="IScience">
        <title>Narwhal Genome Reveals Long-Term Low Genetic Diversity despite Current Large Abundance Size.</title>
        <authorList>
            <person name="Westbury M.V."/>
            <person name="Petersen B."/>
            <person name="Garde E."/>
            <person name="Heide-Jorgensen M.P."/>
            <person name="Lorenzen E.D."/>
        </authorList>
    </citation>
    <scope>NUCLEOTIDE SEQUENCE [LARGE SCALE GENOMIC DNA]</scope>
</reference>
<feature type="compositionally biased region" description="Basic and acidic residues" evidence="10">
    <location>
        <begin position="47"/>
        <end position="58"/>
    </location>
</feature>
<dbReference type="Pfam" id="PF01296">
    <property type="entry name" value="Galanin"/>
    <property type="match status" value="1"/>
</dbReference>
<protein>
    <recommendedName>
        <fullName evidence="4">Galanin peptides</fullName>
    </recommendedName>
</protein>
<feature type="non-terminal residue" evidence="13">
    <location>
        <position position="1"/>
    </location>
</feature>
<dbReference type="GO" id="GO:0005615">
    <property type="term" value="C:extracellular space"/>
    <property type="evidence" value="ECO:0007669"/>
    <property type="project" value="TreeGrafter"/>
</dbReference>
<dbReference type="GO" id="GO:0007218">
    <property type="term" value="P:neuropeptide signaling pathway"/>
    <property type="evidence" value="ECO:0007669"/>
    <property type="project" value="UniProtKB-KW"/>
</dbReference>
<evidence type="ECO:0000256" key="4">
    <source>
        <dbReference type="ARBA" id="ARBA00019079"/>
    </source>
</evidence>
<evidence type="ECO:0000256" key="9">
    <source>
        <dbReference type="ARBA" id="ARBA00023320"/>
    </source>
</evidence>
<comment type="similarity">
    <text evidence="3">Belongs to the galanin family.</text>
</comment>
<comment type="caution">
    <text evidence="13">The sequence shown here is derived from an EMBL/GenBank/DDBJ whole genome shotgun (WGS) entry which is preliminary data.</text>
</comment>
<feature type="region of interest" description="Disordered" evidence="10">
    <location>
        <begin position="178"/>
        <end position="197"/>
    </location>
</feature>
<evidence type="ECO:0000256" key="5">
    <source>
        <dbReference type="ARBA" id="ARBA00022525"/>
    </source>
</evidence>
<dbReference type="AlphaFoldDB" id="A0A4U1FQ94"/>
<evidence type="ECO:0000313" key="14">
    <source>
        <dbReference type="Proteomes" id="UP000308365"/>
    </source>
</evidence>
<feature type="region of interest" description="Disordered" evidence="10">
    <location>
        <begin position="41"/>
        <end position="141"/>
    </location>
</feature>
<dbReference type="InterPro" id="IPR008174">
    <property type="entry name" value="Galanin"/>
</dbReference>
<dbReference type="Pfam" id="PF06540">
    <property type="entry name" value="GMAP"/>
    <property type="match status" value="1"/>
</dbReference>
<dbReference type="InterPro" id="IPR008175">
    <property type="entry name" value="Galanin_pre"/>
</dbReference>
<keyword evidence="5" id="KW-0964">Secreted</keyword>
<dbReference type="SMART" id="SM00071">
    <property type="entry name" value="Galanin"/>
    <property type="match status" value="1"/>
</dbReference>
<dbReference type="Proteomes" id="UP000308365">
    <property type="component" value="Unassembled WGS sequence"/>
</dbReference>
<evidence type="ECO:0000256" key="2">
    <source>
        <dbReference type="ARBA" id="ARBA00004613"/>
    </source>
</evidence>
<sequence length="260" mass="29249">VPAGDTLVSIVEHILGEFTLKTKRCRGDREGFLEALGMILQNLPPRPPRDRTQQDHRGLGFRKKTVPEELQLSLPQPNLGHRPEESRPLRGPLVPMRSERPLGTEFQSLPPTRAGEGAGGGNRARDAAERPRTRRINRDAQRLRPPARLAAPRCGPFSHPGARVADAIDNHRSFHDKHGFTGKRELEPEDEAGPGSVDRRLLENNVVRTIIEFLTFLQLKGDIDFHCPNRNYTFLESDRFKCMLSTRVKCDTCLILGLLP</sequence>
<evidence type="ECO:0000256" key="6">
    <source>
        <dbReference type="ARBA" id="ARBA00022685"/>
    </source>
</evidence>
<evidence type="ECO:0000256" key="8">
    <source>
        <dbReference type="ARBA" id="ARBA00022729"/>
    </source>
</evidence>
<comment type="function">
    <text evidence="1">Endocrine hormone of the central and peripheral nervous systems that binds and activates the G protein-coupled receptors GALR1, GALR2, and GALR3. This small neuropeptide may regulate diverse physiologic functions including contraction of smooth muscle of the gastrointestinal and genitourinary tract, growth hormone and insulin release and adrenal secretion.</text>
</comment>
<dbReference type="EMBL" id="RWIC01000035">
    <property type="protein sequence ID" value="TKC52298.1"/>
    <property type="molecule type" value="Genomic_DNA"/>
</dbReference>
<evidence type="ECO:0000256" key="1">
    <source>
        <dbReference type="ARBA" id="ARBA00002897"/>
    </source>
</evidence>
<evidence type="ECO:0000259" key="12">
    <source>
        <dbReference type="Pfam" id="PF06540"/>
    </source>
</evidence>
<feature type="domain" description="Galanin message associated peptide (GMAP)" evidence="12">
    <location>
        <begin position="182"/>
        <end position="220"/>
    </location>
</feature>
<feature type="compositionally biased region" description="Basic and acidic residues" evidence="10">
    <location>
        <begin position="123"/>
        <end position="141"/>
    </location>
</feature>
<dbReference type="PANTHER" id="PTHR16839">
    <property type="entry name" value="GALANIN"/>
    <property type="match status" value="1"/>
</dbReference>
<dbReference type="GO" id="GO:0031763">
    <property type="term" value="F:galanin receptor binding"/>
    <property type="evidence" value="ECO:0007669"/>
    <property type="project" value="TreeGrafter"/>
</dbReference>
<comment type="subcellular location">
    <subcellularLocation>
        <location evidence="2">Secreted</location>
    </subcellularLocation>
</comment>
<keyword evidence="9" id="KW-0527">Neuropeptide</keyword>
<dbReference type="PANTHER" id="PTHR16839:SF1">
    <property type="entry name" value="GALANIN PEPTIDES"/>
    <property type="match status" value="1"/>
</dbReference>
<dbReference type="InterPro" id="IPR013068">
    <property type="entry name" value="GMAP"/>
</dbReference>
<proteinExistence type="inferred from homology"/>
<evidence type="ECO:0000256" key="7">
    <source>
        <dbReference type="ARBA" id="ARBA00022702"/>
    </source>
</evidence>
<evidence type="ECO:0000256" key="3">
    <source>
        <dbReference type="ARBA" id="ARBA00006871"/>
    </source>
</evidence>
<name>A0A4U1FQ94_MONMO</name>
<dbReference type="GO" id="GO:0005184">
    <property type="term" value="F:neuropeptide hormone activity"/>
    <property type="evidence" value="ECO:0007669"/>
    <property type="project" value="TreeGrafter"/>
</dbReference>
<keyword evidence="8" id="KW-0732">Signal</keyword>
<accession>A0A4U1FQ94</accession>
<feature type="domain" description="Galanin" evidence="11">
    <location>
        <begin position="167"/>
        <end position="180"/>
    </location>
</feature>
<evidence type="ECO:0000256" key="10">
    <source>
        <dbReference type="SAM" id="MobiDB-lite"/>
    </source>
</evidence>
<dbReference type="GO" id="GO:0030141">
    <property type="term" value="C:secretory granule"/>
    <property type="evidence" value="ECO:0007669"/>
    <property type="project" value="TreeGrafter"/>
</dbReference>
<evidence type="ECO:0000259" key="11">
    <source>
        <dbReference type="Pfam" id="PF01296"/>
    </source>
</evidence>